<sequence length="320" mass="35725">MVVVGLPPSCDIQALQRQYVIRQPEGSGKLRSALSCQNNSRVEPYLEPQVLFVYPPEKPLPLKHKDLLSFCFPGGIEVHAVEKTPSMSELNEILLSQEHLKQSDLSFVFRLQVADNSTLYGCCVLVEEIVQKPSGLLSLISDRQPAYPSLSRYVMTTRRCYCILSRLPFFELHFGVLNSIFDEERLERLTKSIGDIDLELSESYSNEANIDDVLTDQGALEDIQNTMTEPSEISSGDSKLGGNDDGNGLEHQMLESDFDSNKAVNHDTVVPVDLETETFKRGKESGGADPEDCDIDVDDFTTNKQAAERHLPNAVLPFLR</sequence>
<dbReference type="Gene3D" id="3.30.450.200">
    <property type="match status" value="1"/>
</dbReference>
<feature type="domain" description="uDENN" evidence="2">
    <location>
        <begin position="48"/>
        <end position="125"/>
    </location>
</feature>
<feature type="compositionally biased region" description="Basic and acidic residues" evidence="1">
    <location>
        <begin position="277"/>
        <end position="286"/>
    </location>
</feature>
<accession>A0A5J5NCD1</accession>
<evidence type="ECO:0000313" key="3">
    <source>
        <dbReference type="EMBL" id="KAB1670580.1"/>
    </source>
</evidence>
<protein>
    <recommendedName>
        <fullName evidence="2">uDENN domain-containing protein</fullName>
    </recommendedName>
</protein>
<dbReference type="Proteomes" id="UP000327439">
    <property type="component" value="Unassembled WGS sequence"/>
</dbReference>
<feature type="non-terminal residue" evidence="3">
    <location>
        <position position="320"/>
    </location>
</feature>
<dbReference type="AlphaFoldDB" id="A0A5J5NCD1"/>
<evidence type="ECO:0000256" key="1">
    <source>
        <dbReference type="SAM" id="MobiDB-lite"/>
    </source>
</evidence>
<dbReference type="InterPro" id="IPR005113">
    <property type="entry name" value="uDENN_dom"/>
</dbReference>
<proteinExistence type="predicted"/>
<dbReference type="Pfam" id="PF03456">
    <property type="entry name" value="uDENN"/>
    <property type="match status" value="1"/>
</dbReference>
<evidence type="ECO:0000313" key="4">
    <source>
        <dbReference type="Proteomes" id="UP000327439"/>
    </source>
</evidence>
<reference evidence="4" key="1">
    <citation type="journal article" date="2020" name="Nat. Genet.">
        <title>Genomic diversifications of five Gossypium allopolyploid species and their impact on cotton improvement.</title>
        <authorList>
            <person name="Chen Z.J."/>
            <person name="Sreedasyam A."/>
            <person name="Ando A."/>
            <person name="Song Q."/>
            <person name="De Santiago L.M."/>
            <person name="Hulse-Kemp A.M."/>
            <person name="Ding M."/>
            <person name="Ye W."/>
            <person name="Kirkbride R.C."/>
            <person name="Jenkins J."/>
            <person name="Plott C."/>
            <person name="Lovell J."/>
            <person name="Lin Y.M."/>
            <person name="Vaughn R."/>
            <person name="Liu B."/>
            <person name="Simpson S."/>
            <person name="Scheffler B.E."/>
            <person name="Wen L."/>
            <person name="Saski C.A."/>
            <person name="Grover C.E."/>
            <person name="Hu G."/>
            <person name="Conover J.L."/>
            <person name="Carlson J.W."/>
            <person name="Shu S."/>
            <person name="Boston L.B."/>
            <person name="Williams M."/>
            <person name="Peterson D.G."/>
            <person name="McGee K."/>
            <person name="Jones D.C."/>
            <person name="Wendel J.F."/>
            <person name="Stelly D.M."/>
            <person name="Grimwood J."/>
            <person name="Schmutz J."/>
        </authorList>
    </citation>
    <scope>NUCLEOTIDE SEQUENCE [LARGE SCALE GENOMIC DNA]</scope>
    <source>
        <strain evidence="4">cv. 3-79</strain>
    </source>
</reference>
<dbReference type="EMBL" id="ML706452">
    <property type="protein sequence ID" value="KAB1670580.1"/>
    <property type="molecule type" value="Genomic_DNA"/>
</dbReference>
<evidence type="ECO:0000259" key="2">
    <source>
        <dbReference type="Pfam" id="PF03456"/>
    </source>
</evidence>
<gene>
    <name evidence="3" type="ORF">ES319_1Z154700v1</name>
</gene>
<dbReference type="PANTHER" id="PTHR15288:SF29">
    <property type="entry name" value="DENN (AEX-3) DOMAIN-CONTAINING PROTEIN"/>
    <property type="match status" value="1"/>
</dbReference>
<name>A0A5J5NCD1_GOSBA</name>
<dbReference type="OrthoDB" id="971472at2759"/>
<feature type="region of interest" description="Disordered" evidence="1">
    <location>
        <begin position="275"/>
        <end position="297"/>
    </location>
</feature>
<keyword evidence="4" id="KW-1185">Reference proteome</keyword>
<dbReference type="PANTHER" id="PTHR15288">
    <property type="entry name" value="DENN DOMAIN-CONTAINING PROTEIN 2"/>
    <property type="match status" value="1"/>
</dbReference>
<organism evidence="3 4">
    <name type="scientific">Gossypium barbadense</name>
    <name type="common">Sea Island cotton</name>
    <name type="synonym">Hibiscus barbadensis</name>
    <dbReference type="NCBI Taxonomy" id="3634"/>
    <lineage>
        <taxon>Eukaryota</taxon>
        <taxon>Viridiplantae</taxon>
        <taxon>Streptophyta</taxon>
        <taxon>Embryophyta</taxon>
        <taxon>Tracheophyta</taxon>
        <taxon>Spermatophyta</taxon>
        <taxon>Magnoliopsida</taxon>
        <taxon>eudicotyledons</taxon>
        <taxon>Gunneridae</taxon>
        <taxon>Pentapetalae</taxon>
        <taxon>rosids</taxon>
        <taxon>malvids</taxon>
        <taxon>Malvales</taxon>
        <taxon>Malvaceae</taxon>
        <taxon>Malvoideae</taxon>
        <taxon>Gossypium</taxon>
    </lineage>
</organism>
<dbReference type="InterPro" id="IPR051942">
    <property type="entry name" value="DENN_domain_containing_2"/>
</dbReference>